<evidence type="ECO:0000313" key="3">
    <source>
        <dbReference type="Proteomes" id="UP000092952"/>
    </source>
</evidence>
<dbReference type="Gene3D" id="3.75.10.10">
    <property type="entry name" value="L-arginine/glycine Amidinotransferase, Chain A"/>
    <property type="match status" value="1"/>
</dbReference>
<sequence length="343" mass="36655">MTPGYLPPEWAPQAAVVLTWPHAHGDWADTLGETETEFVGFAAAIAAREPLIVACHDAAHRRHVAERLTHASVPQARLTLAIAPSNDVWVRDHGPLTVLRDGWRVALDFRFDGWGGKYRAELDNTVTAVLAGQGALGTLGLEALPWVLEGGNIEVDGQGTLLATRPCLMSQTRNDPAAAQALLAALPTLLGVTRLLWVDRGDVLGDDTDGHIDTLARFCDPHTLAYTCADTADRAQHAALDGLEEQLRALRRADGRPYQLVPLPVPAPLYDADGRRLPANYANFLIVNGAVLVPTYGDANDATALARLGDCFPDRAIVPVPARAIVGQNGSLHCASMQIPAAP</sequence>
<dbReference type="InterPro" id="IPR007466">
    <property type="entry name" value="Peptidyl-Arg-deiminase_porph"/>
</dbReference>
<dbReference type="OrthoDB" id="9808013at2"/>
<gene>
    <name evidence="2" type="ORF">PG2T_15010</name>
</gene>
<accession>A0A1B1YY16</accession>
<dbReference type="PANTHER" id="PTHR31377:SF0">
    <property type="entry name" value="AGMATINE DEIMINASE-RELATED"/>
    <property type="match status" value="1"/>
</dbReference>
<dbReference type="SUPFAM" id="SSF55909">
    <property type="entry name" value="Pentein"/>
    <property type="match status" value="1"/>
</dbReference>
<dbReference type="STRING" id="1810504.PG2T_15010"/>
<protein>
    <submittedName>
        <fullName evidence="2">Agmatine deiminase</fullName>
    </submittedName>
</protein>
<keyword evidence="1" id="KW-0378">Hydrolase</keyword>
<name>A0A1B1YY16_9GAMM</name>
<evidence type="ECO:0000313" key="2">
    <source>
        <dbReference type="EMBL" id="ANX05659.1"/>
    </source>
</evidence>
<dbReference type="GO" id="GO:0009446">
    <property type="term" value="P:putrescine biosynthetic process"/>
    <property type="evidence" value="ECO:0007669"/>
    <property type="project" value="InterPro"/>
</dbReference>
<proteinExistence type="predicted"/>
<dbReference type="InParanoid" id="A0A1B1YY16"/>
<reference evidence="3" key="1">
    <citation type="submission" date="2016-03" db="EMBL/GenBank/DDBJ databases">
        <title>Complete genome sequence of Solimmundus cernigliae, representing a novel lineage of polycyclic aromatic hydrocarbon degraders within the Gammaproteobacteria.</title>
        <authorList>
            <person name="Singleton D.R."/>
            <person name="Dickey A.N."/>
            <person name="Scholl E.H."/>
            <person name="Wright F.A."/>
            <person name="Aitken M.D."/>
        </authorList>
    </citation>
    <scope>NUCLEOTIDE SEQUENCE [LARGE SCALE GENOMIC DNA]</scope>
    <source>
        <strain evidence="3">TR3.2</strain>
    </source>
</reference>
<dbReference type="GO" id="GO:0004668">
    <property type="term" value="F:protein-arginine deiminase activity"/>
    <property type="evidence" value="ECO:0007669"/>
    <property type="project" value="InterPro"/>
</dbReference>
<dbReference type="EMBL" id="CP014671">
    <property type="protein sequence ID" value="ANX05659.1"/>
    <property type="molecule type" value="Genomic_DNA"/>
</dbReference>
<keyword evidence="3" id="KW-1185">Reference proteome</keyword>
<dbReference type="KEGG" id="gbi:PG2T_15010"/>
<dbReference type="AlphaFoldDB" id="A0A1B1YY16"/>
<dbReference type="PANTHER" id="PTHR31377">
    <property type="entry name" value="AGMATINE DEIMINASE-RELATED"/>
    <property type="match status" value="1"/>
</dbReference>
<dbReference type="GO" id="GO:0047632">
    <property type="term" value="F:agmatine deiminase activity"/>
    <property type="evidence" value="ECO:0007669"/>
    <property type="project" value="TreeGrafter"/>
</dbReference>
<dbReference type="Proteomes" id="UP000092952">
    <property type="component" value="Chromosome"/>
</dbReference>
<evidence type="ECO:0000256" key="1">
    <source>
        <dbReference type="ARBA" id="ARBA00022801"/>
    </source>
</evidence>
<organism evidence="2 3">
    <name type="scientific">Immundisolibacter cernigliae</name>
    <dbReference type="NCBI Taxonomy" id="1810504"/>
    <lineage>
        <taxon>Bacteria</taxon>
        <taxon>Pseudomonadati</taxon>
        <taxon>Pseudomonadota</taxon>
        <taxon>Gammaproteobacteria</taxon>
        <taxon>Immundisolibacterales</taxon>
        <taxon>Immundisolibacteraceae</taxon>
        <taxon>Immundisolibacter</taxon>
    </lineage>
</organism>
<dbReference type="Pfam" id="PF04371">
    <property type="entry name" value="PAD_porph"/>
    <property type="match status" value="1"/>
</dbReference>